<dbReference type="AlphaFoldDB" id="A0A367EUM4"/>
<dbReference type="EMBL" id="QOIM01000026">
    <property type="protein sequence ID" value="RCG21723.1"/>
    <property type="molecule type" value="Genomic_DNA"/>
</dbReference>
<name>A0A367EUM4_9ACTN</name>
<gene>
    <name evidence="3" type="ORF">DQ392_08410</name>
</gene>
<feature type="transmembrane region" description="Helical" evidence="2">
    <location>
        <begin position="104"/>
        <end position="124"/>
    </location>
</feature>
<keyword evidence="4" id="KW-1185">Reference proteome</keyword>
<reference evidence="3 4" key="1">
    <citation type="submission" date="2018-06" db="EMBL/GenBank/DDBJ databases">
        <title>Streptomyces reniochalinae sp. nov. and Streptomyces diacarnus sp. nov. from marine sponges.</title>
        <authorList>
            <person name="Li L."/>
        </authorList>
    </citation>
    <scope>NUCLEOTIDE SEQUENCE [LARGE SCALE GENOMIC DNA]</scope>
    <source>
        <strain evidence="3 4">LHW50302</strain>
    </source>
</reference>
<keyword evidence="2" id="KW-1133">Transmembrane helix</keyword>
<feature type="region of interest" description="Disordered" evidence="1">
    <location>
        <begin position="1"/>
        <end position="87"/>
    </location>
</feature>
<evidence type="ECO:0000313" key="3">
    <source>
        <dbReference type="EMBL" id="RCG21723.1"/>
    </source>
</evidence>
<keyword evidence="2" id="KW-0812">Transmembrane</keyword>
<sequence length="154" mass="16301">MPRPRATSPPTGDSPTAPCRWSPAPCWSSRRPCSRQPPCAPVRTAPGRRPPGRPAAADPSASLPPVRARAPTRTAEHASDPAATSSTPTHVCLPAHLEALLSDWLVLVLGLLAACLVVAAVFLVRRRRPSGEQDPTETPDVIEYMTMMIGSTAA</sequence>
<keyword evidence="2" id="KW-0472">Membrane</keyword>
<evidence type="ECO:0000256" key="2">
    <source>
        <dbReference type="SAM" id="Phobius"/>
    </source>
</evidence>
<evidence type="ECO:0000313" key="4">
    <source>
        <dbReference type="Proteomes" id="UP000253507"/>
    </source>
</evidence>
<evidence type="ECO:0000256" key="1">
    <source>
        <dbReference type="SAM" id="MobiDB-lite"/>
    </source>
</evidence>
<protein>
    <submittedName>
        <fullName evidence="3">Uncharacterized protein</fullName>
    </submittedName>
</protein>
<dbReference type="Proteomes" id="UP000253507">
    <property type="component" value="Unassembled WGS sequence"/>
</dbReference>
<proteinExistence type="predicted"/>
<feature type="compositionally biased region" description="Low complexity" evidence="1">
    <location>
        <begin position="54"/>
        <end position="65"/>
    </location>
</feature>
<organism evidence="3 4">
    <name type="scientific">Streptomyces reniochalinae</name>
    <dbReference type="NCBI Taxonomy" id="2250578"/>
    <lineage>
        <taxon>Bacteria</taxon>
        <taxon>Bacillati</taxon>
        <taxon>Actinomycetota</taxon>
        <taxon>Actinomycetes</taxon>
        <taxon>Kitasatosporales</taxon>
        <taxon>Streptomycetaceae</taxon>
        <taxon>Streptomyces</taxon>
    </lineage>
</organism>
<comment type="caution">
    <text evidence="3">The sequence shown here is derived from an EMBL/GenBank/DDBJ whole genome shotgun (WGS) entry which is preliminary data.</text>
</comment>
<accession>A0A367EUM4</accession>